<evidence type="ECO:0000256" key="2">
    <source>
        <dbReference type="ARBA" id="ARBA00005982"/>
    </source>
</evidence>
<evidence type="ECO:0000256" key="3">
    <source>
        <dbReference type="ARBA" id="ARBA00022448"/>
    </source>
</evidence>
<keyword evidence="4" id="KW-1003">Cell membrane</keyword>
<reference evidence="11 12" key="1">
    <citation type="submission" date="2016-10" db="EMBL/GenBank/DDBJ databases">
        <title>The whole genome sequencing and assembly of Bacillus simplex DSM 1321 strain.</title>
        <authorList>
            <person name="Park M.-K."/>
            <person name="Lee Y.-J."/>
            <person name="Yi H."/>
            <person name="Bahn Y.-S."/>
            <person name="Kim J.F."/>
            <person name="Lee D.-W."/>
        </authorList>
    </citation>
    <scope>NUCLEOTIDE SEQUENCE [LARGE SCALE GENOMIC DNA]</scope>
    <source>
        <strain evidence="11 12">DSM 1321</strain>
    </source>
</reference>
<evidence type="ECO:0000256" key="6">
    <source>
        <dbReference type="ARBA" id="ARBA00022989"/>
    </source>
</evidence>
<keyword evidence="3 8" id="KW-0813">Transport</keyword>
<dbReference type="GO" id="GO:1904680">
    <property type="term" value="F:peptide transmembrane transporter activity"/>
    <property type="evidence" value="ECO:0007669"/>
    <property type="project" value="InterPro"/>
</dbReference>
<evidence type="ECO:0000256" key="5">
    <source>
        <dbReference type="ARBA" id="ARBA00022692"/>
    </source>
</evidence>
<dbReference type="Pfam" id="PF00854">
    <property type="entry name" value="PTR2"/>
    <property type="match status" value="2"/>
</dbReference>
<evidence type="ECO:0000256" key="8">
    <source>
        <dbReference type="RuleBase" id="RU003755"/>
    </source>
</evidence>
<feature type="transmembrane region" description="Helical" evidence="9">
    <location>
        <begin position="154"/>
        <end position="175"/>
    </location>
</feature>
<evidence type="ECO:0000313" key="11">
    <source>
        <dbReference type="EMBL" id="ASS92953.1"/>
    </source>
</evidence>
<feature type="transmembrane region" description="Helical" evidence="9">
    <location>
        <begin position="349"/>
        <end position="371"/>
    </location>
</feature>
<feature type="transmembrane region" description="Helical" evidence="9">
    <location>
        <begin position="117"/>
        <end position="133"/>
    </location>
</feature>
<evidence type="ECO:0000256" key="9">
    <source>
        <dbReference type="SAM" id="Phobius"/>
    </source>
</evidence>
<evidence type="ECO:0000256" key="4">
    <source>
        <dbReference type="ARBA" id="ARBA00022475"/>
    </source>
</evidence>
<feature type="domain" description="Major facilitator superfamily (MFS) profile" evidence="10">
    <location>
        <begin position="25"/>
        <end position="439"/>
    </location>
</feature>
<dbReference type="PANTHER" id="PTHR23517:SF15">
    <property type="entry name" value="PROTON-DEPENDENT OLIGOPEPTIDE FAMILY TRANSPORT PROTEIN"/>
    <property type="match status" value="1"/>
</dbReference>
<feature type="transmembrane region" description="Helical" evidence="9">
    <location>
        <begin position="42"/>
        <end position="59"/>
    </location>
</feature>
<sequence>MQAILKNDVQQPNQSRKKHPPGLYMLFATEAWERFSYYGMRAILVLYLTATVVNGGLGVDKSTAMGIYGFFTGAVYITPMIGGYLTDRFIGRRLAITIGGILMALGNFSLFASQSLTALYIGLGLLIIGNGFFKPNISTIVGDLYEDNDPRRDGAFTIFYMGINVGAFFAPLVVGLMSYKYGFLTAAIGMIVGQLVFNLLGNRYLGDIGKEPTGKPEVTAGQKSAAPLTKREQKRTAAIVILAVFVIAFWAAFEQAGSSLTLYANDQIDRNVFGFEIPTAWFQSLNPLFIVILAPIMSALWYKLGSSKRGDLKTPTKMALGLVTVGLGFLVLLPAVMYTGNDTALKVNILFMIVTYFLHTLAELMISPVGLSMVSKIAPIKLASLLMGVWLASSAVANMVAGQLAAYTQSLGYLEIFSVIGFVTIGLGIVLLLISKPVAKLME</sequence>
<dbReference type="PANTHER" id="PTHR23517">
    <property type="entry name" value="RESISTANCE PROTEIN MDTM, PUTATIVE-RELATED-RELATED"/>
    <property type="match status" value="1"/>
</dbReference>
<name>A0A223ECL6_9BACI</name>
<keyword evidence="5 8" id="KW-0812">Transmembrane</keyword>
<dbReference type="GO" id="GO:0006857">
    <property type="term" value="P:oligopeptide transport"/>
    <property type="evidence" value="ECO:0007669"/>
    <property type="project" value="InterPro"/>
</dbReference>
<feature type="transmembrane region" description="Helical" evidence="9">
    <location>
        <begin position="181"/>
        <end position="200"/>
    </location>
</feature>
<dbReference type="OrthoDB" id="9772725at2"/>
<keyword evidence="7 9" id="KW-0472">Membrane</keyword>
<protein>
    <submittedName>
        <fullName evidence="11">MFS transporter</fullName>
    </submittedName>
</protein>
<feature type="transmembrane region" description="Helical" evidence="9">
    <location>
        <begin position="94"/>
        <end position="111"/>
    </location>
</feature>
<gene>
    <name evidence="11" type="ORF">BS1321_02580</name>
</gene>
<dbReference type="SUPFAM" id="SSF103473">
    <property type="entry name" value="MFS general substrate transporter"/>
    <property type="match status" value="1"/>
</dbReference>
<dbReference type="InterPro" id="IPR020846">
    <property type="entry name" value="MFS_dom"/>
</dbReference>
<feature type="transmembrane region" description="Helical" evidence="9">
    <location>
        <begin position="65"/>
        <end position="85"/>
    </location>
</feature>
<dbReference type="GeneID" id="56471609"/>
<dbReference type="PROSITE" id="PS01023">
    <property type="entry name" value="PTR2_2"/>
    <property type="match status" value="1"/>
</dbReference>
<organism evidence="11 12">
    <name type="scientific">Peribacillus simplex NBRC 15720 = DSM 1321</name>
    <dbReference type="NCBI Taxonomy" id="1349754"/>
    <lineage>
        <taxon>Bacteria</taxon>
        <taxon>Bacillati</taxon>
        <taxon>Bacillota</taxon>
        <taxon>Bacilli</taxon>
        <taxon>Bacillales</taxon>
        <taxon>Bacillaceae</taxon>
        <taxon>Peribacillus</taxon>
    </lineage>
</organism>
<dbReference type="InterPro" id="IPR050171">
    <property type="entry name" value="MFS_Transporters"/>
</dbReference>
<dbReference type="Proteomes" id="UP000214618">
    <property type="component" value="Chromosome"/>
</dbReference>
<proteinExistence type="inferred from homology"/>
<evidence type="ECO:0000313" key="12">
    <source>
        <dbReference type="Proteomes" id="UP000214618"/>
    </source>
</evidence>
<dbReference type="RefSeq" id="WP_063236504.1">
    <property type="nucleotide sequence ID" value="NZ_BCVO01000059.1"/>
</dbReference>
<dbReference type="InterPro" id="IPR018456">
    <property type="entry name" value="PTR2_symporter_CS"/>
</dbReference>
<dbReference type="EMBL" id="CP017704">
    <property type="protein sequence ID" value="ASS92953.1"/>
    <property type="molecule type" value="Genomic_DNA"/>
</dbReference>
<dbReference type="FunFam" id="1.20.1250.20:FF:000146">
    <property type="entry name" value="Amino acid/peptide transporter"/>
    <property type="match status" value="1"/>
</dbReference>
<dbReference type="CDD" id="cd17346">
    <property type="entry name" value="MFS_DtpA_like"/>
    <property type="match status" value="1"/>
</dbReference>
<feature type="transmembrane region" description="Helical" evidence="9">
    <location>
        <begin position="383"/>
        <end position="405"/>
    </location>
</feature>
<dbReference type="AlphaFoldDB" id="A0A223ECL6"/>
<feature type="transmembrane region" description="Helical" evidence="9">
    <location>
        <begin position="318"/>
        <end position="337"/>
    </location>
</feature>
<comment type="similarity">
    <text evidence="2 8">Belongs to the major facilitator superfamily. Proton-dependent oligopeptide transporter (POT/PTR) (TC 2.A.17) family.</text>
</comment>
<dbReference type="Gene3D" id="1.20.1250.20">
    <property type="entry name" value="MFS general substrate transporter like domains"/>
    <property type="match status" value="2"/>
</dbReference>
<comment type="subcellular location">
    <subcellularLocation>
        <location evidence="1">Cell membrane</location>
        <topology evidence="1">Multi-pass membrane protein</topology>
    </subcellularLocation>
    <subcellularLocation>
        <location evidence="8">Membrane</location>
        <topology evidence="8">Multi-pass membrane protein</topology>
    </subcellularLocation>
</comment>
<accession>A0A223ECL6</accession>
<evidence type="ECO:0000256" key="7">
    <source>
        <dbReference type="ARBA" id="ARBA00023136"/>
    </source>
</evidence>
<dbReference type="GO" id="GO:0005886">
    <property type="term" value="C:plasma membrane"/>
    <property type="evidence" value="ECO:0007669"/>
    <property type="project" value="UniProtKB-SubCell"/>
</dbReference>
<feature type="transmembrane region" description="Helical" evidence="9">
    <location>
        <begin position="236"/>
        <end position="253"/>
    </location>
</feature>
<dbReference type="NCBIfam" id="TIGR00924">
    <property type="entry name" value="yjdL_sub1_fam"/>
    <property type="match status" value="2"/>
</dbReference>
<feature type="transmembrane region" description="Helical" evidence="9">
    <location>
        <begin position="411"/>
        <end position="434"/>
    </location>
</feature>
<dbReference type="InterPro" id="IPR005279">
    <property type="entry name" value="Dipep/tripep_permease"/>
</dbReference>
<evidence type="ECO:0000256" key="1">
    <source>
        <dbReference type="ARBA" id="ARBA00004651"/>
    </source>
</evidence>
<dbReference type="InterPro" id="IPR036259">
    <property type="entry name" value="MFS_trans_sf"/>
</dbReference>
<dbReference type="PROSITE" id="PS50850">
    <property type="entry name" value="MFS"/>
    <property type="match status" value="1"/>
</dbReference>
<keyword evidence="6 9" id="KW-1133">Transmembrane helix</keyword>
<feature type="transmembrane region" description="Helical" evidence="9">
    <location>
        <begin position="288"/>
        <end position="306"/>
    </location>
</feature>
<dbReference type="InterPro" id="IPR000109">
    <property type="entry name" value="POT_fam"/>
</dbReference>
<evidence type="ECO:0000259" key="10">
    <source>
        <dbReference type="PROSITE" id="PS50850"/>
    </source>
</evidence>